<comment type="similarity">
    <text evidence="3">Belongs to the LptF/LptG family.</text>
</comment>
<comment type="function">
    <text evidence="1">Part of the ABC transporter complex LptBFG involved in the translocation of lipopolysaccharide (LPS) from the inner membrane to the outer membrane.</text>
</comment>
<dbReference type="InterPro" id="IPR030923">
    <property type="entry name" value="LptG"/>
</dbReference>
<accession>A0ABU3SV38</accession>
<feature type="transmembrane region" description="Helical" evidence="9">
    <location>
        <begin position="65"/>
        <end position="83"/>
    </location>
</feature>
<feature type="transmembrane region" description="Helical" evidence="9">
    <location>
        <begin position="12"/>
        <end position="34"/>
    </location>
</feature>
<feature type="transmembrane region" description="Helical" evidence="9">
    <location>
        <begin position="333"/>
        <end position="351"/>
    </location>
</feature>
<evidence type="ECO:0000256" key="5">
    <source>
        <dbReference type="ARBA" id="ARBA00022692"/>
    </source>
</evidence>
<evidence type="ECO:0000256" key="4">
    <source>
        <dbReference type="ARBA" id="ARBA00022475"/>
    </source>
</evidence>
<keyword evidence="6 9" id="KW-1133">Transmembrane helix</keyword>
<comment type="subunit">
    <text evidence="8">Component of the lipopolysaccharide transport and assembly complex. The LptBFG transporter is composed of two ATP-binding proteins (LptB) and two transmembrane proteins (LptF and LptG).</text>
</comment>
<evidence type="ECO:0000256" key="8">
    <source>
        <dbReference type="ARBA" id="ARBA00026081"/>
    </source>
</evidence>
<feature type="transmembrane region" description="Helical" evidence="9">
    <location>
        <begin position="304"/>
        <end position="327"/>
    </location>
</feature>
<evidence type="ECO:0000313" key="10">
    <source>
        <dbReference type="EMBL" id="MDU0353895.1"/>
    </source>
</evidence>
<keyword evidence="5 9" id="KW-0812">Transmembrane</keyword>
<evidence type="ECO:0000256" key="9">
    <source>
        <dbReference type="SAM" id="Phobius"/>
    </source>
</evidence>
<evidence type="ECO:0000256" key="7">
    <source>
        <dbReference type="ARBA" id="ARBA00023136"/>
    </source>
</evidence>
<evidence type="ECO:0000256" key="3">
    <source>
        <dbReference type="ARBA" id="ARBA00007725"/>
    </source>
</evidence>
<gene>
    <name evidence="10" type="primary">lptG</name>
    <name evidence="10" type="ORF">RS130_08115</name>
</gene>
<organism evidence="10 11">
    <name type="scientific">Paraglaciecola aquimarina</name>
    <dbReference type="NCBI Taxonomy" id="1235557"/>
    <lineage>
        <taxon>Bacteria</taxon>
        <taxon>Pseudomonadati</taxon>
        <taxon>Pseudomonadota</taxon>
        <taxon>Gammaproteobacteria</taxon>
        <taxon>Alteromonadales</taxon>
        <taxon>Alteromonadaceae</taxon>
        <taxon>Paraglaciecola</taxon>
    </lineage>
</organism>
<reference evidence="10 11" key="1">
    <citation type="submission" date="2023-10" db="EMBL/GenBank/DDBJ databases">
        <title>Glaciecola aquimarina strain GGW-M5 nov., isolated from a coastal seawater.</title>
        <authorList>
            <person name="Bayburt H."/>
            <person name="Kim J.M."/>
            <person name="Choi B.J."/>
            <person name="Jeon C.O."/>
        </authorList>
    </citation>
    <scope>NUCLEOTIDE SEQUENCE [LARGE SCALE GENOMIC DNA]</scope>
    <source>
        <strain evidence="10 11">KCTC 32108</strain>
    </source>
</reference>
<dbReference type="RefSeq" id="WP_316025534.1">
    <property type="nucleotide sequence ID" value="NZ_JAWDIO010000002.1"/>
</dbReference>
<feature type="transmembrane region" description="Helical" evidence="9">
    <location>
        <begin position="104"/>
        <end position="123"/>
    </location>
</feature>
<evidence type="ECO:0000313" key="11">
    <source>
        <dbReference type="Proteomes" id="UP001247805"/>
    </source>
</evidence>
<evidence type="ECO:0000256" key="2">
    <source>
        <dbReference type="ARBA" id="ARBA00004651"/>
    </source>
</evidence>
<comment type="caution">
    <text evidence="10">The sequence shown here is derived from an EMBL/GenBank/DDBJ whole genome shotgun (WGS) entry which is preliminary data.</text>
</comment>
<keyword evidence="7 9" id="KW-0472">Membrane</keyword>
<sequence length="355" mass="39076">MFKILDLYIARTLLATTALSLSVLVGLSALIKFIEQMKQVGRGSYDMTTAGIYVLLSLPREVEQFFPMATLIGGLIGMGILASNSELVVMQSAGQSRWNIITSAMKSALLMVLFVMSIGEWVAPLTETKAKEIRTQAISGGSLFAADKLTWAKDGDDFVSIGEVVDRDNLRDINIYEFDNKLVLRQITTAEKAHYGGDGWELEQVKYTFIGHQKIRSEQIDKGIWNSTLTPDKLGVVKVKPEALSIRGLVEYVNYRKNNSLDPSRYELALWRKILQPISVGVMLLMALSFIFGPLRSVTMGARIILGVLTGFGFFVSNEVFGSISLVYSLPPIVGAALPSAVFAVMSVYLLQKKG</sequence>
<dbReference type="Pfam" id="PF03739">
    <property type="entry name" value="LptF_LptG"/>
    <property type="match status" value="1"/>
</dbReference>
<keyword evidence="11" id="KW-1185">Reference proteome</keyword>
<dbReference type="InterPro" id="IPR005495">
    <property type="entry name" value="LptG/LptF_permease"/>
</dbReference>
<protein>
    <submittedName>
        <fullName evidence="10">LPS export ABC transporter permease LptG</fullName>
    </submittedName>
</protein>
<dbReference type="PANTHER" id="PTHR33529:SF2">
    <property type="entry name" value="LIPOPOLYSACCHARIDE EXPORT SYSTEM PERMEASE PROTEIN LPTG"/>
    <property type="match status" value="1"/>
</dbReference>
<keyword evidence="4" id="KW-1003">Cell membrane</keyword>
<proteinExistence type="inferred from homology"/>
<evidence type="ECO:0000256" key="6">
    <source>
        <dbReference type="ARBA" id="ARBA00022989"/>
    </source>
</evidence>
<dbReference type="PANTHER" id="PTHR33529">
    <property type="entry name" value="SLR0882 PROTEIN-RELATED"/>
    <property type="match status" value="1"/>
</dbReference>
<dbReference type="Proteomes" id="UP001247805">
    <property type="component" value="Unassembled WGS sequence"/>
</dbReference>
<dbReference type="NCBIfam" id="TIGR04408">
    <property type="entry name" value="LptG_lptG"/>
    <property type="match status" value="1"/>
</dbReference>
<feature type="transmembrane region" description="Helical" evidence="9">
    <location>
        <begin position="274"/>
        <end position="292"/>
    </location>
</feature>
<dbReference type="EMBL" id="JAWDIO010000002">
    <property type="protein sequence ID" value="MDU0353895.1"/>
    <property type="molecule type" value="Genomic_DNA"/>
</dbReference>
<comment type="subcellular location">
    <subcellularLocation>
        <location evidence="2">Cell membrane</location>
        <topology evidence="2">Multi-pass membrane protein</topology>
    </subcellularLocation>
</comment>
<name>A0ABU3SV38_9ALTE</name>
<evidence type="ECO:0000256" key="1">
    <source>
        <dbReference type="ARBA" id="ARBA00002265"/>
    </source>
</evidence>